<keyword evidence="3" id="KW-1185">Reference proteome</keyword>
<evidence type="ECO:0000313" key="2">
    <source>
        <dbReference type="EMBL" id="KAG7640755.1"/>
    </source>
</evidence>
<protein>
    <recommendedName>
        <fullName evidence="1">Retrovirus-related Pol polyprotein from transposon TNT 1-94-like beta-barrel domain-containing protein</fullName>
    </recommendedName>
</protein>
<evidence type="ECO:0000259" key="1">
    <source>
        <dbReference type="Pfam" id="PF22936"/>
    </source>
</evidence>
<organism evidence="2 3">
    <name type="scientific">Arabidopsis suecica</name>
    <name type="common">Swedish thale-cress</name>
    <name type="synonym">Cardaminopsis suecica</name>
    <dbReference type="NCBI Taxonomy" id="45249"/>
    <lineage>
        <taxon>Eukaryota</taxon>
        <taxon>Viridiplantae</taxon>
        <taxon>Streptophyta</taxon>
        <taxon>Embryophyta</taxon>
        <taxon>Tracheophyta</taxon>
        <taxon>Spermatophyta</taxon>
        <taxon>Magnoliopsida</taxon>
        <taxon>eudicotyledons</taxon>
        <taxon>Gunneridae</taxon>
        <taxon>Pentapetalae</taxon>
        <taxon>rosids</taxon>
        <taxon>malvids</taxon>
        <taxon>Brassicales</taxon>
        <taxon>Brassicaceae</taxon>
        <taxon>Camelineae</taxon>
        <taxon>Arabidopsis</taxon>
    </lineage>
</organism>
<dbReference type="Proteomes" id="UP000694251">
    <property type="component" value="Chromosome 2"/>
</dbReference>
<proteinExistence type="predicted"/>
<sequence>MATALLLQSILDSLGLQVGELNPTEKVWESIKVKHVGVERVREARLQILMAEFDRLTMKETKNIEDSKLVKKFIKNLKTTSYEDIVGRLKVYEELIYDEEESHEDQCKLMFTSADSRNYSNQDFNGDYKGKRLGGKNVLTEERVVDGTNCVPSKFEINLDKENVWYLGNGSSNHRTGDRKYFDQLDEKITGKVRFGDDSRVDIKGKDTIAFVDLNGTSRTMIDVYYIPRTVKWSSDHGLSPVHNIMDSPWSARKENGLNGLKTNYVHGFNGLAHTVYGWPIKFLNTSIFFSSLSLGDEAPSLSFSLRPLSQLLLRLQLSLRRENTSSNVLFSLPTPFSCLMSSPSPRRRVAIHGIIGFTRLAIKHWQIIFRHFLIPKSKLNSFDELIFYVSPQVCHFMTYFLQF</sequence>
<dbReference type="AlphaFoldDB" id="A0A8T2FWP3"/>
<feature type="domain" description="Retrovirus-related Pol polyprotein from transposon TNT 1-94-like beta-barrel" evidence="1">
    <location>
        <begin position="165"/>
        <end position="229"/>
    </location>
</feature>
<dbReference type="EMBL" id="JAEFBJ010000002">
    <property type="protein sequence ID" value="KAG7640755.1"/>
    <property type="molecule type" value="Genomic_DNA"/>
</dbReference>
<dbReference type="Pfam" id="PF22936">
    <property type="entry name" value="Pol_BBD"/>
    <property type="match status" value="1"/>
</dbReference>
<reference evidence="2 3" key="1">
    <citation type="submission" date="2020-12" db="EMBL/GenBank/DDBJ databases">
        <title>Concerted genomic and epigenomic changes stabilize Arabidopsis allopolyploids.</title>
        <authorList>
            <person name="Chen Z."/>
        </authorList>
    </citation>
    <scope>NUCLEOTIDE SEQUENCE [LARGE SCALE GENOMIC DNA]</scope>
    <source>
        <strain evidence="2">As9502</strain>
        <tissue evidence="2">Leaf</tissue>
    </source>
</reference>
<name>A0A8T2FWP3_ARASU</name>
<dbReference type="OrthoDB" id="778489at2759"/>
<gene>
    <name evidence="2" type="ORF">ISN44_As02g007420</name>
</gene>
<dbReference type="InterPro" id="IPR054722">
    <property type="entry name" value="PolX-like_BBD"/>
</dbReference>
<accession>A0A8T2FWP3</accession>
<comment type="caution">
    <text evidence="2">The sequence shown here is derived from an EMBL/GenBank/DDBJ whole genome shotgun (WGS) entry which is preliminary data.</text>
</comment>
<evidence type="ECO:0000313" key="3">
    <source>
        <dbReference type="Proteomes" id="UP000694251"/>
    </source>
</evidence>